<dbReference type="SUPFAM" id="SSF52540">
    <property type="entry name" value="P-loop containing nucleoside triphosphate hydrolases"/>
    <property type="match status" value="1"/>
</dbReference>
<protein>
    <recommendedName>
        <fullName evidence="1">PD-(D/E)XK endonuclease-like domain-containing protein</fullName>
    </recommendedName>
</protein>
<dbReference type="InterPro" id="IPR038726">
    <property type="entry name" value="PDDEXK_AddAB-type"/>
</dbReference>
<accession>F8NC20</accession>
<sequence length="980" mass="112600">MSTFLQNVAKDILTKHGGENLADIAVIFPNKRASLFLNQALYEEAGHAVWSPSYFTISDLFRNHSSLAVAGQIDLVFRLYQAYVRLTGSDEPLDHFYSWGQLMLSDFDDLDKNLVDADKLFINLEAWQEMRDFSFLSDQQRKSLEEFFGKVETDTVLQQRFNDIWKNLGPLYHAFRKDLRDNGLAYEGMLYRDVVEHHVTDFHYKHYIFIGFNLLQKVEQRLFLQLKEVGKAEFYWDYDNYFMLQGHEAGRYIRQYLDRLPNELNTERASADIDTDKLYNRLSEKKDITYISAPTEDIQARYVTTWLRGLGDVVKTDPRSVAIVLCDEGLLQNVIHSLPETVGDVNITTGYPLSATPAATLIGALLALRLQGLSKDGRTYRLAYVNQVLRHPYAKFISEDVTVLYENLNASKTFFPSTQQLTVNQSDAIRRLFIHEDGTTKQGKAFTISLLQWLSDMLKLAGIGSREEEDPLTHESIFRMYTIVNRLREVFAQSEVDSTPVLLQRLLSQLIDSTSVPFHGEPALGIQIMGVLETRNLDFDHVLLLSCNEGNMPKGVNDASFIPHSLRKGYEMTTIENKVAIYSYYFHSLLQRASDITLTYNNATDEGRQGEMSRFMLQFMVESGQKQNIRRLTMLSGQNVSPVSRVPIAKTGAVAKRLRKVTSLSPSAINRYLRCQLMFYYNTLCGLYEQEDDDEQEIDSKIFGDIFHRTAELIYNELSGEGHNKTVTAEAIDQLVKEKYKIEAFLDQAFREKLFKTDRADFHPRYNGLQLLNRNVLKLYIQRLLRLDKANTPFEIIALEESYYDDLTFEANGEQRTLTLGGQVDRLDKTGQRLRVVDYKTGQPLALAPPSMEEVFNPDYVDSKHSIYYLQTFLYSSIIRNSPQARKTANPNGEAVAPALLFIRQAGKTSYNPILKIKEDGQEDARRPVYKEIDDIACVHDNFTQHLRQLLGEIFDEQRPFVPTEHKERCSTCIYKNICG</sequence>
<dbReference type="Pfam" id="PF12705">
    <property type="entry name" value="PDDEXK_1"/>
    <property type="match status" value="1"/>
</dbReference>
<proteinExistence type="predicted"/>
<reference evidence="3" key="1">
    <citation type="journal article" date="2011" name="Stand. Genomic Sci.">
        <title>Non-contiguous finished genome sequence of the opportunistic oral pathogen Prevotella multisaccharivorax type strain (PPPA20).</title>
        <authorList>
            <person name="Pati A."/>
            <person name="Gronow S."/>
            <person name="Lu M."/>
            <person name="Lapidus A."/>
            <person name="Nolan M."/>
            <person name="Lucas S."/>
            <person name="Hammon N."/>
            <person name="Deshpande S."/>
            <person name="Cheng J.F."/>
            <person name="Tapia R."/>
            <person name="Han C."/>
            <person name="Goodwin L."/>
            <person name="Pitluck S."/>
            <person name="Liolios K."/>
            <person name="Pagani I."/>
            <person name="Mavromatis K."/>
            <person name="Mikhailova N."/>
            <person name="Huntemann M."/>
            <person name="Chen A."/>
            <person name="Palaniappan K."/>
            <person name="Land M."/>
            <person name="Hauser L."/>
            <person name="Detter J.C."/>
            <person name="Brambilla E.M."/>
            <person name="Rohde M."/>
            <person name="Goker M."/>
            <person name="Woyke T."/>
            <person name="Bristow J."/>
            <person name="Eisen J.A."/>
            <person name="Markowitz V."/>
            <person name="Hugenholtz P."/>
            <person name="Kyrpides N.C."/>
            <person name="Klenk H.P."/>
            <person name="Ivanova N."/>
        </authorList>
    </citation>
    <scope>NUCLEOTIDE SEQUENCE [LARGE SCALE GENOMIC DNA]</scope>
    <source>
        <strain evidence="3">DSM 17128</strain>
    </source>
</reference>
<evidence type="ECO:0000259" key="1">
    <source>
        <dbReference type="Pfam" id="PF12705"/>
    </source>
</evidence>
<evidence type="ECO:0000313" key="3">
    <source>
        <dbReference type="Proteomes" id="UP000002772"/>
    </source>
</evidence>
<organism evidence="2 3">
    <name type="scientific">Hallella multisaccharivorax DSM 17128</name>
    <dbReference type="NCBI Taxonomy" id="688246"/>
    <lineage>
        <taxon>Bacteria</taxon>
        <taxon>Pseudomonadati</taxon>
        <taxon>Bacteroidota</taxon>
        <taxon>Bacteroidia</taxon>
        <taxon>Bacteroidales</taxon>
        <taxon>Prevotellaceae</taxon>
        <taxon>Hallella</taxon>
    </lineage>
</organism>
<dbReference type="InterPro" id="IPR011604">
    <property type="entry name" value="PDDEXK-like_dom_sf"/>
</dbReference>
<dbReference type="RefSeq" id="WP_007574339.1">
    <property type="nucleotide sequence ID" value="NZ_BPTS01000001.1"/>
</dbReference>
<dbReference type="HOGENOM" id="CLU_013279_0_0_10"/>
<dbReference type="Gene3D" id="3.90.320.10">
    <property type="match status" value="1"/>
</dbReference>
<dbReference type="STRING" id="688246.Premu_1574"/>
<dbReference type="Proteomes" id="UP000002772">
    <property type="component" value="Unassembled WGS sequence"/>
</dbReference>
<dbReference type="EMBL" id="GL945017">
    <property type="protein sequence ID" value="EGN56987.1"/>
    <property type="molecule type" value="Genomic_DNA"/>
</dbReference>
<dbReference type="InterPro" id="IPR027417">
    <property type="entry name" value="P-loop_NTPase"/>
</dbReference>
<feature type="domain" description="PD-(D/E)XK endonuclease-like" evidence="1">
    <location>
        <begin position="663"/>
        <end position="979"/>
    </location>
</feature>
<gene>
    <name evidence="2" type="ORF">Premu_1574</name>
</gene>
<keyword evidence="3" id="KW-1185">Reference proteome</keyword>
<dbReference type="OrthoDB" id="9762792at2"/>
<name>F8NC20_9BACT</name>
<evidence type="ECO:0000313" key="2">
    <source>
        <dbReference type="EMBL" id="EGN56987.1"/>
    </source>
</evidence>
<dbReference type="eggNOG" id="COG3893">
    <property type="taxonomic scope" value="Bacteria"/>
</dbReference>
<dbReference type="AlphaFoldDB" id="F8NC20"/>
<dbReference type="eggNOG" id="COG2887">
    <property type="taxonomic scope" value="Bacteria"/>
</dbReference>